<name>A0A177LVB8_METMH</name>
<dbReference type="InterPro" id="IPR018740">
    <property type="entry name" value="DUF2282_membr"/>
</dbReference>
<sequence length="92" mass="9435">MKTVNTVVLTAMASLIALGTLGLQSEAFAADKKDVEKCYGVAKAGKNDCKTLSNACAGHSTADNQKDAFITLPAGSCERIVGGSLEAPADMK</sequence>
<reference evidence="2 3" key="1">
    <citation type="submission" date="2016-03" db="EMBL/GenBank/DDBJ databases">
        <authorList>
            <person name="Ploux O."/>
        </authorList>
    </citation>
    <scope>NUCLEOTIDE SEQUENCE [LARGE SCALE GENOMIC DNA]</scope>
    <source>
        <strain evidence="2 3">R-45371</strain>
    </source>
</reference>
<dbReference type="RefSeq" id="WP_064038759.1">
    <property type="nucleotide sequence ID" value="NZ_LUUH01000107.1"/>
</dbReference>
<protein>
    <submittedName>
        <fullName evidence="2">Uncharacterized protein</fullName>
    </submittedName>
</protein>
<evidence type="ECO:0000313" key="3">
    <source>
        <dbReference type="Proteomes" id="UP000077763"/>
    </source>
</evidence>
<keyword evidence="1" id="KW-0732">Signal</keyword>
<dbReference type="AlphaFoldDB" id="A0A177LVB8"/>
<evidence type="ECO:0000313" key="2">
    <source>
        <dbReference type="EMBL" id="OAH96902.1"/>
    </source>
</evidence>
<evidence type="ECO:0000256" key="1">
    <source>
        <dbReference type="SAM" id="SignalP"/>
    </source>
</evidence>
<accession>A0A177LVB8</accession>
<dbReference type="Pfam" id="PF10048">
    <property type="entry name" value="DUF2282"/>
    <property type="match status" value="1"/>
</dbReference>
<dbReference type="EMBL" id="LUUH01000107">
    <property type="protein sequence ID" value="OAH96902.1"/>
    <property type="molecule type" value="Genomic_DNA"/>
</dbReference>
<proteinExistence type="predicted"/>
<feature type="signal peptide" evidence="1">
    <location>
        <begin position="1"/>
        <end position="29"/>
    </location>
</feature>
<comment type="caution">
    <text evidence="2">The sequence shown here is derived from an EMBL/GenBank/DDBJ whole genome shotgun (WGS) entry which is preliminary data.</text>
</comment>
<organism evidence="2 3">
    <name type="scientific">Methylomonas methanica</name>
    <dbReference type="NCBI Taxonomy" id="421"/>
    <lineage>
        <taxon>Bacteria</taxon>
        <taxon>Pseudomonadati</taxon>
        <taxon>Pseudomonadota</taxon>
        <taxon>Gammaproteobacteria</taxon>
        <taxon>Methylococcales</taxon>
        <taxon>Methylococcaceae</taxon>
        <taxon>Methylomonas</taxon>
    </lineage>
</organism>
<gene>
    <name evidence="2" type="ORF">A1353_23815</name>
</gene>
<feature type="chain" id="PRO_5008067370" evidence="1">
    <location>
        <begin position="30"/>
        <end position="92"/>
    </location>
</feature>
<dbReference type="Proteomes" id="UP000077763">
    <property type="component" value="Unassembled WGS sequence"/>
</dbReference>